<comment type="caution">
    <text evidence="6">The sequence shown here is derived from an EMBL/GenBank/DDBJ whole genome shotgun (WGS) entry which is preliminary data.</text>
</comment>
<dbReference type="Proteomes" id="UP001139158">
    <property type="component" value="Unassembled WGS sequence"/>
</dbReference>
<name>A0A9X1MEI9_9MICC</name>
<dbReference type="GO" id="GO:0046872">
    <property type="term" value="F:metal ion binding"/>
    <property type="evidence" value="ECO:0007669"/>
    <property type="project" value="UniProtKB-KW"/>
</dbReference>
<proteinExistence type="predicted"/>
<evidence type="ECO:0000256" key="3">
    <source>
        <dbReference type="ARBA" id="ARBA00023004"/>
    </source>
</evidence>
<dbReference type="Gene3D" id="2.102.10.10">
    <property type="entry name" value="Rieske [2Fe-2S] iron-sulphur domain"/>
    <property type="match status" value="1"/>
</dbReference>
<dbReference type="SUPFAM" id="SSF50022">
    <property type="entry name" value="ISP domain"/>
    <property type="match status" value="1"/>
</dbReference>
<dbReference type="InterPro" id="IPR036188">
    <property type="entry name" value="FAD/NAD-bd_sf"/>
</dbReference>
<dbReference type="Gene3D" id="3.30.9.10">
    <property type="entry name" value="D-Amino Acid Oxidase, subunit A, domain 2"/>
    <property type="match status" value="1"/>
</dbReference>
<dbReference type="SUPFAM" id="SSF51905">
    <property type="entry name" value="FAD/NAD(P)-binding domain"/>
    <property type="match status" value="1"/>
</dbReference>
<protein>
    <submittedName>
        <fullName evidence="6">FAD-dependent oxidoreductase</fullName>
    </submittedName>
</protein>
<dbReference type="GO" id="GO:0016705">
    <property type="term" value="F:oxidoreductase activity, acting on paired donors, with incorporation or reduction of molecular oxygen"/>
    <property type="evidence" value="ECO:0007669"/>
    <property type="project" value="UniProtKB-ARBA"/>
</dbReference>
<dbReference type="Pfam" id="PF01266">
    <property type="entry name" value="DAO"/>
    <property type="match status" value="1"/>
</dbReference>
<dbReference type="Pfam" id="PF00355">
    <property type="entry name" value="Rieske"/>
    <property type="match status" value="1"/>
</dbReference>
<keyword evidence="4" id="KW-0411">Iron-sulfur</keyword>
<keyword evidence="1" id="KW-0001">2Fe-2S</keyword>
<feature type="domain" description="Rieske" evidence="5">
    <location>
        <begin position="409"/>
        <end position="492"/>
    </location>
</feature>
<evidence type="ECO:0000313" key="7">
    <source>
        <dbReference type="Proteomes" id="UP001139158"/>
    </source>
</evidence>
<dbReference type="EMBL" id="JAJFZV010000013">
    <property type="protein sequence ID" value="MCC3298584.1"/>
    <property type="molecule type" value="Genomic_DNA"/>
</dbReference>
<evidence type="ECO:0000256" key="1">
    <source>
        <dbReference type="ARBA" id="ARBA00022714"/>
    </source>
</evidence>
<dbReference type="PANTHER" id="PTHR13847">
    <property type="entry name" value="SARCOSINE DEHYDROGENASE-RELATED"/>
    <property type="match status" value="1"/>
</dbReference>
<dbReference type="InterPro" id="IPR036922">
    <property type="entry name" value="Rieske_2Fe-2S_sf"/>
</dbReference>
<dbReference type="RefSeq" id="WP_227896454.1">
    <property type="nucleotide sequence ID" value="NZ_CP099466.1"/>
</dbReference>
<dbReference type="AlphaFoldDB" id="A0A9X1MEI9"/>
<keyword evidence="3" id="KW-0408">Iron</keyword>
<dbReference type="GO" id="GO:0051537">
    <property type="term" value="F:2 iron, 2 sulfur cluster binding"/>
    <property type="evidence" value="ECO:0007669"/>
    <property type="project" value="UniProtKB-KW"/>
</dbReference>
<sequence length="492" mass="51900">MQSLWLDTAPAITSDTFVPGNSYDTVVVGAGLTGLTTALLLARQGQRVAVLEARKTGAVTTGNTTAKISLLQGTVISSVARHHNTGTAAAYVDANRRGQEWLLRFCTEAGVHYEVRDAWTYAVTEAGASSLAEERDACLAAGLPVQSMTETELPFAVRAALKLPGQAQFHPLEALAALAREIRQHTGVIVEGVRVTEVHHTPEGKVRVDTADGSIEAGTVVLATGIPILDRGGYFAVVKPLRSYAAAFPVTGEVPTGMYLSVDQPARSLRTASVDGTQYLVSGGNGHPVGRASHTRDRVTDLFRWTQEHFNVAEARYDWSAQDYGPASAVPYVGELPLLGKNIYAATGFNKWGMTNAVAAALSLAAKILGEPDPSQDLYKAKISVPDAMSTVKDNAEVGLQMISGWAGGLARTADSVPSEGLGVVVREGGTPVAVCTVNGVTTRRSAICPHLHGILNWNDAEASWDCPLHGSRFTATGEVLEGPAVRGLDPA</sequence>
<dbReference type="GO" id="GO:0004497">
    <property type="term" value="F:monooxygenase activity"/>
    <property type="evidence" value="ECO:0007669"/>
    <property type="project" value="UniProtKB-ARBA"/>
</dbReference>
<dbReference type="InterPro" id="IPR006076">
    <property type="entry name" value="FAD-dep_OxRdtase"/>
</dbReference>
<gene>
    <name evidence="6" type="ORF">LJ757_12335</name>
</gene>
<keyword evidence="7" id="KW-1185">Reference proteome</keyword>
<dbReference type="GO" id="GO:0005737">
    <property type="term" value="C:cytoplasm"/>
    <property type="evidence" value="ECO:0007669"/>
    <property type="project" value="TreeGrafter"/>
</dbReference>
<dbReference type="PROSITE" id="PS51296">
    <property type="entry name" value="RIESKE"/>
    <property type="match status" value="1"/>
</dbReference>
<evidence type="ECO:0000256" key="4">
    <source>
        <dbReference type="ARBA" id="ARBA00023014"/>
    </source>
</evidence>
<reference evidence="6" key="1">
    <citation type="submission" date="2021-10" db="EMBL/GenBank/DDBJ databases">
        <title>Novel species in genus Arthrobacter.</title>
        <authorList>
            <person name="Liu Y."/>
        </authorList>
    </citation>
    <scope>NUCLEOTIDE SEQUENCE</scope>
    <source>
        <strain evidence="6">Zg-Y453</strain>
    </source>
</reference>
<accession>A0A9X1MEI9</accession>
<evidence type="ECO:0000259" key="5">
    <source>
        <dbReference type="PROSITE" id="PS51296"/>
    </source>
</evidence>
<evidence type="ECO:0000313" key="6">
    <source>
        <dbReference type="EMBL" id="MCC3298584.1"/>
    </source>
</evidence>
<organism evidence="6 7">
    <name type="scientific">Arthrobacter caoxuetaonis</name>
    <dbReference type="NCBI Taxonomy" id="2886935"/>
    <lineage>
        <taxon>Bacteria</taxon>
        <taxon>Bacillati</taxon>
        <taxon>Actinomycetota</taxon>
        <taxon>Actinomycetes</taxon>
        <taxon>Micrococcales</taxon>
        <taxon>Micrococcaceae</taxon>
        <taxon>Arthrobacter</taxon>
    </lineage>
</organism>
<dbReference type="PANTHER" id="PTHR13847:SF274">
    <property type="entry name" value="RIESKE 2FE-2S IRON-SULFUR PROTEIN YHFW-RELATED"/>
    <property type="match status" value="1"/>
</dbReference>
<dbReference type="Gene3D" id="3.50.50.60">
    <property type="entry name" value="FAD/NAD(P)-binding domain"/>
    <property type="match status" value="1"/>
</dbReference>
<evidence type="ECO:0000256" key="2">
    <source>
        <dbReference type="ARBA" id="ARBA00022723"/>
    </source>
</evidence>
<keyword evidence="2" id="KW-0479">Metal-binding</keyword>
<dbReference type="InterPro" id="IPR017941">
    <property type="entry name" value="Rieske_2Fe-2S"/>
</dbReference>